<evidence type="ECO:0000313" key="2">
    <source>
        <dbReference type="Proteomes" id="UP001552299"/>
    </source>
</evidence>
<reference evidence="1 2" key="1">
    <citation type="journal article" date="2024" name="Plant Biotechnol. J.">
        <title>Dendrobium thyrsiflorum genome and its molecular insights into genes involved in important horticultural traits.</title>
        <authorList>
            <person name="Chen B."/>
            <person name="Wang J.Y."/>
            <person name="Zheng P.J."/>
            <person name="Li K.L."/>
            <person name="Liang Y.M."/>
            <person name="Chen X.F."/>
            <person name="Zhang C."/>
            <person name="Zhao X."/>
            <person name="He X."/>
            <person name="Zhang G.Q."/>
            <person name="Liu Z.J."/>
            <person name="Xu Q."/>
        </authorList>
    </citation>
    <scope>NUCLEOTIDE SEQUENCE [LARGE SCALE GENOMIC DNA]</scope>
    <source>
        <strain evidence="1">GZMU011</strain>
    </source>
</reference>
<evidence type="ECO:0008006" key="3">
    <source>
        <dbReference type="Google" id="ProtNLM"/>
    </source>
</evidence>
<dbReference type="EMBL" id="JANQDX010000012">
    <property type="protein sequence ID" value="KAL0914599.1"/>
    <property type="molecule type" value="Genomic_DNA"/>
</dbReference>
<keyword evidence="2" id="KW-1185">Reference proteome</keyword>
<dbReference type="AlphaFoldDB" id="A0ABD0UP12"/>
<dbReference type="Proteomes" id="UP001552299">
    <property type="component" value="Unassembled WGS sequence"/>
</dbReference>
<name>A0ABD0UP12_DENTH</name>
<accession>A0ABD0UP12</accession>
<dbReference type="PANTHER" id="PTHR31286">
    <property type="entry name" value="GLYCINE-RICH CELL WALL STRUCTURAL PROTEIN 1.8-LIKE"/>
    <property type="match status" value="1"/>
</dbReference>
<organism evidence="1 2">
    <name type="scientific">Dendrobium thyrsiflorum</name>
    <name type="common">Pinecone-like raceme dendrobium</name>
    <name type="synonym">Orchid</name>
    <dbReference type="NCBI Taxonomy" id="117978"/>
    <lineage>
        <taxon>Eukaryota</taxon>
        <taxon>Viridiplantae</taxon>
        <taxon>Streptophyta</taxon>
        <taxon>Embryophyta</taxon>
        <taxon>Tracheophyta</taxon>
        <taxon>Spermatophyta</taxon>
        <taxon>Magnoliopsida</taxon>
        <taxon>Liliopsida</taxon>
        <taxon>Asparagales</taxon>
        <taxon>Orchidaceae</taxon>
        <taxon>Epidendroideae</taxon>
        <taxon>Malaxideae</taxon>
        <taxon>Dendrobiinae</taxon>
        <taxon>Dendrobium</taxon>
    </lineage>
</organism>
<dbReference type="InterPro" id="IPR040256">
    <property type="entry name" value="At4g02000-like"/>
</dbReference>
<protein>
    <recommendedName>
        <fullName evidence="3">DUF4283 domain-containing protein</fullName>
    </recommendedName>
</protein>
<proteinExistence type="predicted"/>
<gene>
    <name evidence="1" type="ORF">M5K25_014961</name>
</gene>
<dbReference type="PANTHER" id="PTHR31286:SF179">
    <property type="entry name" value="RNASE H TYPE-1 DOMAIN-CONTAINING PROTEIN"/>
    <property type="match status" value="1"/>
</dbReference>
<comment type="caution">
    <text evidence="1">The sequence shown here is derived from an EMBL/GenBank/DDBJ whole genome shotgun (WGS) entry which is preliminary data.</text>
</comment>
<evidence type="ECO:0000313" key="1">
    <source>
        <dbReference type="EMBL" id="KAL0914599.1"/>
    </source>
</evidence>
<sequence length="197" mass="20768">MRVTKWSPTVEIGADSPIVPIWISFPNLRPHLYSTRILHGLGLLFGRPLKVDHAIAVGLRPSVARVFVEIDVTKTFADKIWLGPEKLGHSDSCCPAVARVVGENVESDAHLGGGIAGSCEGGHLATTVGESEERMANSPNPVPLTSSGLVVETLGVDRELLGQGCDVGSAIMLDPSVCSDLPVAGSLEQCERVKLGI</sequence>